<evidence type="ECO:0000313" key="4">
    <source>
        <dbReference type="EMBL" id="AZF68292.1"/>
    </source>
</evidence>
<dbReference type="EMBL" id="CP033240">
    <property type="protein sequence ID" value="AZF81370.1"/>
    <property type="molecule type" value="Genomic_DNA"/>
</dbReference>
<dbReference type="KEGG" id="ssoa:SULA_1550"/>
<evidence type="ECO:0000313" key="7">
    <source>
        <dbReference type="EMBL" id="AZF76156.1"/>
    </source>
</evidence>
<evidence type="ECO:0000313" key="10">
    <source>
        <dbReference type="Proteomes" id="UP000033057"/>
    </source>
</evidence>
<reference evidence="1" key="3">
    <citation type="submission" date="2018-10" db="EMBL/GenBank/DDBJ databases">
        <authorList>
            <person name="McCarthy S."/>
            <person name="Gradnigo J."/>
            <person name="Johnson T."/>
            <person name="Payne S."/>
            <person name="Lipzen A."/>
            <person name="Schackwitz W."/>
            <person name="Martin J."/>
            <person name="Moriyama E."/>
            <person name="Blum P."/>
        </authorList>
    </citation>
    <scope>NUCLEOTIDE SEQUENCE</scope>
    <source>
        <strain evidence="1">SARC-B</strain>
        <strain evidence="2">SARC-C</strain>
        <strain evidence="3">SULA</strain>
    </source>
</reference>
<evidence type="ECO:0000313" key="16">
    <source>
        <dbReference type="Proteomes" id="UP000275843"/>
    </source>
</evidence>
<dbReference type="AlphaFoldDB" id="A0A0E3K5W8"/>
<dbReference type="RefSeq" id="WP_009992585.1">
    <property type="nucleotide sequence ID" value="NZ_CP011055.2"/>
</dbReference>
<evidence type="ECO:0000313" key="11">
    <source>
        <dbReference type="Proteomes" id="UP000033085"/>
    </source>
</evidence>
<accession>A0A0E3K5W8</accession>
<dbReference type="Proteomes" id="UP000033057">
    <property type="component" value="Chromosome"/>
</dbReference>
<dbReference type="Pfam" id="PF05584">
    <property type="entry name" value="Sulfolobus_pRN"/>
    <property type="match status" value="1"/>
</dbReference>
<dbReference type="KEGG" id="ssol:SULB_1551"/>
<dbReference type="InterPro" id="IPR008848">
    <property type="entry name" value="Plasmid_regulator_arc"/>
</dbReference>
<protein>
    <submittedName>
        <fullName evidence="1">DNA-binding protein</fullName>
    </submittedName>
</protein>
<dbReference type="EMBL" id="CP033236">
    <property type="protein sequence ID" value="AZF70912.1"/>
    <property type="molecule type" value="Genomic_DNA"/>
</dbReference>
<dbReference type="Proteomes" id="UP000267993">
    <property type="component" value="Chromosome"/>
</dbReference>
<keyword evidence="1" id="KW-0238">DNA-binding</keyword>
<dbReference type="EMBL" id="CP011056">
    <property type="protein sequence ID" value="AKA76511.1"/>
    <property type="molecule type" value="Genomic_DNA"/>
</dbReference>
<dbReference type="EMBL" id="CP033239">
    <property type="protein sequence ID" value="AZF78766.1"/>
    <property type="molecule type" value="Genomic_DNA"/>
</dbReference>
<dbReference type="GO" id="GO:0003677">
    <property type="term" value="F:DNA binding"/>
    <property type="evidence" value="ECO:0007669"/>
    <property type="project" value="UniProtKB-KW"/>
</dbReference>
<sequence length="78" mass="9009">MERELTQKQKILLVLAKRGSLTLEELERYTKIPRNSLLKNLSELAAEGKISRGWLHIGGKKYRKYSLKVSVLRELGID</sequence>
<dbReference type="PATRIC" id="fig|2287.6.peg.1596"/>
<proteinExistence type="predicted"/>
<dbReference type="Proteomes" id="UP000033085">
    <property type="component" value="Chromosome"/>
</dbReference>
<evidence type="ECO:0000313" key="17">
    <source>
        <dbReference type="Proteomes" id="UP000278715"/>
    </source>
</evidence>
<dbReference type="Proteomes" id="UP000275843">
    <property type="component" value="Chromosome"/>
</dbReference>
<dbReference type="EMBL" id="CP033235">
    <property type="protein sequence ID" value="AZF68292.1"/>
    <property type="molecule type" value="Genomic_DNA"/>
</dbReference>
<dbReference type="InterPro" id="IPR036388">
    <property type="entry name" value="WH-like_DNA-bd_sf"/>
</dbReference>
<dbReference type="Proteomes" id="UP000278715">
    <property type="component" value="Chromosome"/>
</dbReference>
<dbReference type="KEGG" id="ssof:SULC_1549"/>
<dbReference type="Proteomes" id="UP000273194">
    <property type="component" value="Chromosome"/>
</dbReference>
<evidence type="ECO:0000313" key="13">
    <source>
        <dbReference type="Proteomes" id="UP000267993"/>
    </source>
</evidence>
<reference evidence="13 14" key="2">
    <citation type="journal article" date="2018" name="Proc. Natl. Acad. Sci. U.S.A.">
        <title>Nonmutational mechanism of inheritance in the Archaeon Sulfolobus solfataricus.</title>
        <authorList>
            <person name="Payne S."/>
            <person name="McCarthy S."/>
            <person name="Johnson T."/>
            <person name="North E."/>
            <person name="Blum P."/>
        </authorList>
    </citation>
    <scope>NUCLEOTIDE SEQUENCE [LARGE SCALE GENOMIC DNA]</scope>
    <source>
        <strain evidence="5 13">SARC-H</strain>
        <strain evidence="6 16">SARC-I</strain>
        <strain evidence="8 17">SARC-N</strain>
        <strain evidence="9 18">SARC-O</strain>
        <strain evidence="4 14">SULG</strain>
        <strain evidence="7 15">SULM</strain>
    </source>
</reference>
<evidence type="ECO:0000313" key="14">
    <source>
        <dbReference type="Proteomes" id="UP000273194"/>
    </source>
</evidence>
<dbReference type="EMBL" id="CP011055">
    <property type="protein sequence ID" value="AKA73814.1"/>
    <property type="molecule type" value="Genomic_DNA"/>
</dbReference>
<dbReference type="EMBL" id="CP033237">
    <property type="protein sequence ID" value="AZF73532.1"/>
    <property type="molecule type" value="Genomic_DNA"/>
</dbReference>
<gene>
    <name evidence="3" type="ORF">SULA_1550</name>
    <name evidence="1" type="ORF">SULB_1551</name>
    <name evidence="2" type="ORF">SULC_1549</name>
    <name evidence="4" type="ORF">SULG_07740</name>
    <name evidence="5" type="ORF">SULH_07740</name>
    <name evidence="6" type="ORF">SULI_07740</name>
    <name evidence="7" type="ORF">SULM_07740</name>
    <name evidence="8" type="ORF">SULN_07740</name>
    <name evidence="9" type="ORF">SULO_07750</name>
</gene>
<evidence type="ECO:0000313" key="1">
    <source>
        <dbReference type="EMBL" id="AKA73814.1"/>
    </source>
</evidence>
<evidence type="ECO:0000313" key="18">
    <source>
        <dbReference type="Proteomes" id="UP000282269"/>
    </source>
</evidence>
<organism evidence="1 11">
    <name type="scientific">Saccharolobus solfataricus</name>
    <name type="common">Sulfolobus solfataricus</name>
    <dbReference type="NCBI Taxonomy" id="2287"/>
    <lineage>
        <taxon>Archaea</taxon>
        <taxon>Thermoproteota</taxon>
        <taxon>Thermoprotei</taxon>
        <taxon>Sulfolobales</taxon>
        <taxon>Sulfolobaceae</taxon>
        <taxon>Saccharolobus</taxon>
    </lineage>
</organism>
<dbReference type="Proteomes" id="UP000282269">
    <property type="component" value="Chromosome"/>
</dbReference>
<dbReference type="EMBL" id="CP033238">
    <property type="protein sequence ID" value="AZF76156.1"/>
    <property type="molecule type" value="Genomic_DNA"/>
</dbReference>
<evidence type="ECO:0000313" key="6">
    <source>
        <dbReference type="EMBL" id="AZF73532.1"/>
    </source>
</evidence>
<dbReference type="EMBL" id="CP011057">
    <property type="protein sequence ID" value="AKA79204.1"/>
    <property type="molecule type" value="Genomic_DNA"/>
</dbReference>
<evidence type="ECO:0000313" key="12">
    <source>
        <dbReference type="Proteomes" id="UP000033106"/>
    </source>
</evidence>
<dbReference type="SUPFAM" id="SSF46785">
    <property type="entry name" value="Winged helix' DNA-binding domain"/>
    <property type="match status" value="1"/>
</dbReference>
<evidence type="ECO:0000313" key="3">
    <source>
        <dbReference type="EMBL" id="AKA79204.1"/>
    </source>
</evidence>
<dbReference type="Proteomes" id="UP000033106">
    <property type="component" value="Chromosome"/>
</dbReference>
<dbReference type="GeneID" id="38468166"/>
<reference evidence="10 11" key="1">
    <citation type="journal article" date="2015" name="Genome Announc.">
        <title>Complete Genome Sequence of Sulfolobus solfataricus Strain 98/2 and Evolved Derivatives.</title>
        <authorList>
            <person name="McCarthy S."/>
            <person name="Gradnigo J."/>
            <person name="Johnson T."/>
            <person name="Payne S."/>
            <person name="Lipzen A."/>
            <person name="Martin J."/>
            <person name="Schackwitz W."/>
            <person name="Moriyama E."/>
            <person name="Blum P."/>
        </authorList>
    </citation>
    <scope>NUCLEOTIDE SEQUENCE [LARGE SCALE GENOMIC DNA]</scope>
    <source>
        <strain evidence="10">98/2 SULC</strain>
        <strain evidence="1">SARC-B</strain>
        <strain evidence="2">SARC-C</strain>
        <strain evidence="3 12">SULA</strain>
        <strain evidence="11">SULB</strain>
    </source>
</reference>
<dbReference type="InterPro" id="IPR036390">
    <property type="entry name" value="WH_DNA-bd_sf"/>
</dbReference>
<evidence type="ECO:0000313" key="9">
    <source>
        <dbReference type="EMBL" id="AZF81370.1"/>
    </source>
</evidence>
<evidence type="ECO:0000313" key="2">
    <source>
        <dbReference type="EMBL" id="AKA76511.1"/>
    </source>
</evidence>
<dbReference type="Gene3D" id="1.10.10.10">
    <property type="entry name" value="Winged helix-like DNA-binding domain superfamily/Winged helix DNA-binding domain"/>
    <property type="match status" value="1"/>
</dbReference>
<evidence type="ECO:0000313" key="5">
    <source>
        <dbReference type="EMBL" id="AZF70912.1"/>
    </source>
</evidence>
<evidence type="ECO:0000313" key="8">
    <source>
        <dbReference type="EMBL" id="AZF78766.1"/>
    </source>
</evidence>
<dbReference type="Proteomes" id="UP000273443">
    <property type="component" value="Chromosome"/>
</dbReference>
<evidence type="ECO:0000313" key="15">
    <source>
        <dbReference type="Proteomes" id="UP000273443"/>
    </source>
</evidence>
<name>A0A0E3K5W8_SACSO</name>